<comment type="caution">
    <text evidence="1">The sequence shown here is derived from an EMBL/GenBank/DDBJ whole genome shotgun (WGS) entry which is preliminary data.</text>
</comment>
<dbReference type="InterPro" id="IPR052798">
    <property type="entry name" value="Giardia_VSA"/>
</dbReference>
<keyword evidence="2" id="KW-1185">Reference proteome</keyword>
<dbReference type="InterPro" id="IPR006212">
    <property type="entry name" value="Furin_repeat"/>
</dbReference>
<dbReference type="GeneID" id="5702999"/>
<dbReference type="InterPro" id="IPR000742">
    <property type="entry name" value="EGF"/>
</dbReference>
<dbReference type="Proteomes" id="UP000001548">
    <property type="component" value="Unassembled WGS sequence"/>
</dbReference>
<accession>A8B2X6</accession>
<dbReference type="RefSeq" id="XP_001710073.1">
    <property type="nucleotide sequence ID" value="XM_001710021.1"/>
</dbReference>
<dbReference type="HOGENOM" id="CLU_022643_2_0_1"/>
<dbReference type="Gene3D" id="2.10.220.10">
    <property type="entry name" value="Hormone Receptor, Insulin-like Growth Factor Receptor 1, Chain A, domain 2"/>
    <property type="match status" value="1"/>
</dbReference>
<dbReference type="AlphaFoldDB" id="A8B2X6"/>
<organism evidence="1 2">
    <name type="scientific">Giardia intestinalis (strain ATCC 50803 / WB clone C6)</name>
    <name type="common">Giardia lamblia</name>
    <dbReference type="NCBI Taxonomy" id="184922"/>
    <lineage>
        <taxon>Eukaryota</taxon>
        <taxon>Metamonada</taxon>
        <taxon>Diplomonadida</taxon>
        <taxon>Hexamitidae</taxon>
        <taxon>Giardiinae</taxon>
        <taxon>Giardia</taxon>
    </lineage>
</organism>
<sequence>MRPFSLSLISTCLLTVFFSEEVPIYHNGFGYSCKDAVLNCLQDKCLINLTMFLCTECTSGHVPINGKCVSIKDQASTGSVCVKSPTGGWCTKCNGDYFLFYGGCYNLDSPWKKTICHRAENGLCKECGKGVEGYPSLVFTNPNATSLERCIHCGDPIGFGGHSGVYNCQQCSQPRLSGKVEADCETCSDSNMCPFDYRCKPASNIAAFGYCDYCPKAYVWSASACYAIGSITGNSICLSRNTIDVRGQSLCTQCANSSEVPQNGLCRSISGFDDICTKDPKTGKCTSCKNDSNGQYFLFYGGCYLFNNILDQVGSQICQTVQNNVCTACNSSTKEVFTRNSRCWHCGDSANGGIEGCQRCEMKDSGLQCLECRDLYLSLDKRSCLASCPKGQKGIQGSSSSTHSCACDDGSYLKDGKCVGCAVENCAECDESSCKKCKYGYTLSDSQCVATKCKDPNCDTCEDRDVCTKCTDDHSLDPHGLCVKDCLGSAGYYKATVGGVSRCVACTLGNCAVCESESKCKTCRDGFYVEGSGECKPCSSECATCSGPASGDCTACPAKRRLEYSDGTKGSCVPQCVQDSSCAECGLTVGGTSYCSRCVKSTEYPNNGACTSSSSRAAGIACANVAAGRCVACSSNSFSLNGGCYTSTLLPGKTVCTKASDGWCDSTVAGYGITYNGTLLTCPTNCAMCSSGVCSACNSGFYLEKEVCKACSKGCATCPHGEACFDCLAGYYFSESTCKACHKVISKCSLCVVPEGAVKPICLEYDNTSKKSALSSGAISGIAIGVVLVVGGVAAVLVWFFVFRKKN</sequence>
<dbReference type="VEuPathDB" id="GiardiaDB:GL50803_113801"/>
<dbReference type="EMBL" id="AACB03000003">
    <property type="protein sequence ID" value="KAE8303062.1"/>
    <property type="molecule type" value="Genomic_DNA"/>
</dbReference>
<dbReference type="OMA" id="TMFLCTE"/>
<dbReference type="PANTHER" id="PTHR23275:SF100">
    <property type="entry name" value="EGF-LIKE DOMAIN-CONTAINING PROTEIN"/>
    <property type="match status" value="1"/>
</dbReference>
<dbReference type="InterPro" id="IPR005127">
    <property type="entry name" value="Giardia_VSP"/>
</dbReference>
<gene>
    <name evidence="1" type="ORF">GL50803_00113801</name>
</gene>
<dbReference type="PROSITE" id="PS51257">
    <property type="entry name" value="PROKAR_LIPOPROTEIN"/>
    <property type="match status" value="1"/>
</dbReference>
<protein>
    <submittedName>
        <fullName evidence="1">High cysteine membrane protein VSP-like</fullName>
    </submittedName>
</protein>
<dbReference type="PANTHER" id="PTHR23275">
    <property type="entry name" value="CABRIOLET.-RELATED"/>
    <property type="match status" value="1"/>
</dbReference>
<dbReference type="SMART" id="SM00261">
    <property type="entry name" value="FU"/>
    <property type="match status" value="5"/>
</dbReference>
<proteinExistence type="predicted"/>
<reference evidence="1 2" key="1">
    <citation type="journal article" date="2007" name="Science">
        <title>Genomic minimalism in the early diverging intestinal parasite Giardia lamblia.</title>
        <authorList>
            <person name="Morrison H.G."/>
            <person name="McArthur A.G."/>
            <person name="Gillin F.D."/>
            <person name="Aley S.B."/>
            <person name="Adam R.D."/>
            <person name="Olsen G.J."/>
            <person name="Best A.A."/>
            <person name="Cande W.Z."/>
            <person name="Chen F."/>
            <person name="Cipriano M.J."/>
            <person name="Davids B.J."/>
            <person name="Dawson S.C."/>
            <person name="Elmendorf H.G."/>
            <person name="Hehl A.B."/>
            <person name="Holder M.E."/>
            <person name="Huse S.M."/>
            <person name="Kim U.U."/>
            <person name="Lasek-Nesselquist E."/>
            <person name="Manning G."/>
            <person name="Nigam A."/>
            <person name="Nixon J.E."/>
            <person name="Palm D."/>
            <person name="Passamaneck N.E."/>
            <person name="Prabhu A."/>
            <person name="Reich C.I."/>
            <person name="Reiner D.S."/>
            <person name="Samuelson J."/>
            <person name="Svard S.G."/>
            <person name="Sogin M.L."/>
        </authorList>
    </citation>
    <scope>NUCLEOTIDE SEQUENCE [LARGE SCALE GENOMIC DNA]</scope>
    <source>
        <strain evidence="1 2">WB C6</strain>
    </source>
</reference>
<evidence type="ECO:0000313" key="2">
    <source>
        <dbReference type="Proteomes" id="UP000001548"/>
    </source>
</evidence>
<dbReference type="SMART" id="SM00181">
    <property type="entry name" value="EGF"/>
    <property type="match status" value="8"/>
</dbReference>
<dbReference type="Pfam" id="PF03302">
    <property type="entry name" value="VSP"/>
    <property type="match status" value="1"/>
</dbReference>
<dbReference type="InterPro" id="IPR009030">
    <property type="entry name" value="Growth_fac_rcpt_cys_sf"/>
</dbReference>
<dbReference type="KEGG" id="gla:GL50803_00113801"/>
<name>A8B2X6_GIAIC</name>
<dbReference type="SUPFAM" id="SSF57184">
    <property type="entry name" value="Growth factor receptor domain"/>
    <property type="match status" value="3"/>
</dbReference>
<evidence type="ECO:0000313" key="1">
    <source>
        <dbReference type="EMBL" id="KAE8303062.1"/>
    </source>
</evidence>
<dbReference type="CDD" id="cd00064">
    <property type="entry name" value="FU"/>
    <property type="match status" value="1"/>
</dbReference>